<protein>
    <submittedName>
        <fullName evidence="1">Uncharacterized protein</fullName>
    </submittedName>
</protein>
<evidence type="ECO:0000313" key="1">
    <source>
        <dbReference type="EMBL" id="CTQ34059.1"/>
    </source>
</evidence>
<sequence>MAAQLQALDIVQQTLLDLGALFDRLARDGGAGDFVLSDNVLGAIRQATLRRRLAEGAQDEADPPIELF</sequence>
<dbReference type="EMBL" id="CXPG01000021">
    <property type="protein sequence ID" value="CTQ34059.1"/>
    <property type="molecule type" value="Genomic_DNA"/>
</dbReference>
<dbReference type="AlphaFoldDB" id="A0A0M6XSC8"/>
<evidence type="ECO:0000313" key="2">
    <source>
        <dbReference type="Proteomes" id="UP000048908"/>
    </source>
</evidence>
<keyword evidence="2" id="KW-1185">Reference proteome</keyword>
<dbReference type="STRING" id="282197.SAMN04488517_103287"/>
<dbReference type="RefSeq" id="WP_143114701.1">
    <property type="nucleotide sequence ID" value="NZ_CANMUL010000002.1"/>
</dbReference>
<dbReference type="Proteomes" id="UP000048908">
    <property type="component" value="Unassembled WGS sequence"/>
</dbReference>
<proteinExistence type="predicted"/>
<reference evidence="1 2" key="1">
    <citation type="submission" date="2015-07" db="EMBL/GenBank/DDBJ databases">
        <authorList>
            <person name="Noorani M."/>
        </authorList>
    </citation>
    <scope>NUCLEOTIDE SEQUENCE [LARGE SCALE GENOMIC DNA]</scope>
    <source>
        <strain evidence="1 2">CECT 5088</strain>
    </source>
</reference>
<name>A0A0M6XSC8_9RHOB</name>
<gene>
    <name evidence="1" type="ORF">JAN5088_02851</name>
</gene>
<dbReference type="OrthoDB" id="6655at188905"/>
<organism evidence="1 2">
    <name type="scientific">Jannaschia rubra</name>
    <dbReference type="NCBI Taxonomy" id="282197"/>
    <lineage>
        <taxon>Bacteria</taxon>
        <taxon>Pseudomonadati</taxon>
        <taxon>Pseudomonadota</taxon>
        <taxon>Alphaproteobacteria</taxon>
        <taxon>Rhodobacterales</taxon>
        <taxon>Roseobacteraceae</taxon>
        <taxon>Jannaschia</taxon>
    </lineage>
</organism>
<accession>A0A0M6XSC8</accession>